<keyword evidence="1 3" id="KW-0808">Transferase</keyword>
<gene>
    <name evidence="3" type="primary">AT2</name>
</gene>
<evidence type="ECO:0000256" key="2">
    <source>
        <dbReference type="SAM" id="MobiDB-lite"/>
    </source>
</evidence>
<organism evidence="3">
    <name type="scientific">Allium cepa</name>
    <name type="common">Onion</name>
    <dbReference type="NCBI Taxonomy" id="4679"/>
    <lineage>
        <taxon>Eukaryota</taxon>
        <taxon>Viridiplantae</taxon>
        <taxon>Streptophyta</taxon>
        <taxon>Embryophyta</taxon>
        <taxon>Tracheophyta</taxon>
        <taxon>Spermatophyta</taxon>
        <taxon>Magnoliopsida</taxon>
        <taxon>Liliopsida</taxon>
        <taxon>Asparagales</taxon>
        <taxon>Amaryllidaceae</taxon>
        <taxon>Allioideae</taxon>
        <taxon>Allieae</taxon>
        <taxon>Allium</taxon>
    </lineage>
</organism>
<dbReference type="Pfam" id="PF02458">
    <property type="entry name" value="Transferase"/>
    <property type="match status" value="1"/>
</dbReference>
<reference evidence="3" key="1">
    <citation type="journal article" date="2017" name="Mol. Breed.">
        <title>Development of a molecular marker tightly linked to the C locus conferring a white bulb color in onion (Allium cepa L.) using bulked segregant analysis and RNA-Seq.</title>
        <authorList>
            <person name="Baek G."/>
            <person name="Kim C.W."/>
            <person name="Kim S."/>
        </authorList>
    </citation>
    <scope>NUCLEOTIDE SEQUENCE</scope>
</reference>
<protein>
    <submittedName>
        <fullName evidence="3">Acyltransferase 2</fullName>
    </submittedName>
</protein>
<dbReference type="InterPro" id="IPR051283">
    <property type="entry name" value="Sec_Metabolite_Acyltrans"/>
</dbReference>
<dbReference type="PANTHER" id="PTHR31896">
    <property type="entry name" value="FAMILY REGULATORY PROTEIN, PUTATIVE (AFU_ORTHOLOGUE AFUA_3G14730)-RELATED"/>
    <property type="match status" value="1"/>
</dbReference>
<dbReference type="PANTHER" id="PTHR31896:SF43">
    <property type="entry name" value="PROTEIN ENHANCED PSEUDOMONAS SUSCEPTIBILITY 1"/>
    <property type="match status" value="1"/>
</dbReference>
<dbReference type="EMBL" id="KY273102">
    <property type="protein sequence ID" value="AUG71565.1"/>
    <property type="molecule type" value="mRNA"/>
</dbReference>
<name>A0A2H5AHX1_ALLCE</name>
<dbReference type="AlphaFoldDB" id="A0A2H5AHX1"/>
<proteinExistence type="evidence at transcript level"/>
<feature type="compositionally biased region" description="Polar residues" evidence="2">
    <location>
        <begin position="1"/>
        <end position="26"/>
    </location>
</feature>
<evidence type="ECO:0000256" key="1">
    <source>
        <dbReference type="ARBA" id="ARBA00022679"/>
    </source>
</evidence>
<accession>A0A2H5AHX1</accession>
<feature type="region of interest" description="Disordered" evidence="2">
    <location>
        <begin position="1"/>
        <end position="31"/>
    </location>
</feature>
<keyword evidence="3" id="KW-0012">Acyltransferase</keyword>
<sequence length="441" mass="48885">MVMDSPNKNRVSTVSNHTVKSSQNHPTAGRRHLTPFDLASMKIKYIHYGLLYKKPIASSISNLLSSFSKTLDLFHPLSGRLVTTNHDDNTIFISLDFTNEGAEFIHASAPSVSIHDFTSDGPDISDFFSLIDLIGLDGIDHPLLAAQVTELADGLFIACAFNHAVADGASAWHFINTWSFYSRCTNNENALLVSLPDFELWFIDSCPLPIRLPINFTDRSGPVSDVSTYAVENRIFYFSAEHVASLKARASERVQVSTLQAVLAHAWKAITRARKLKPEDSTILIVIVGYRTRKLNPAVPEGYFGNIGNGVGIRETAKELKEESLGKTAMRVKKAISGRGEEEVYKWVRAWSENPVTHEGDPETGNVVLMGESNRFDIYGNDFGWGKPIGFRYGWPKRKVNSGFVKIVTGKEEGSVELDVALREGVMRALLEDEEFMAVVG</sequence>
<evidence type="ECO:0000313" key="3">
    <source>
        <dbReference type="EMBL" id="AUG71565.1"/>
    </source>
</evidence>
<dbReference type="InterPro" id="IPR023213">
    <property type="entry name" value="CAT-like_dom_sf"/>
</dbReference>
<dbReference type="Gene3D" id="3.30.559.10">
    <property type="entry name" value="Chloramphenicol acetyltransferase-like domain"/>
    <property type="match status" value="2"/>
</dbReference>
<dbReference type="GO" id="GO:0016746">
    <property type="term" value="F:acyltransferase activity"/>
    <property type="evidence" value="ECO:0007669"/>
    <property type="project" value="UniProtKB-KW"/>
</dbReference>